<dbReference type="InterPro" id="IPR000014">
    <property type="entry name" value="PAS"/>
</dbReference>
<dbReference type="InterPro" id="IPR036388">
    <property type="entry name" value="WH-like_DNA-bd_sf"/>
</dbReference>
<dbReference type="Proteomes" id="UP000010467">
    <property type="component" value="Chromosome"/>
</dbReference>
<evidence type="ECO:0000259" key="3">
    <source>
        <dbReference type="PROSITE" id="PS50113"/>
    </source>
</evidence>
<dbReference type="SUPFAM" id="SSF55785">
    <property type="entry name" value="PYP-like sensor domain (PAS domain)"/>
    <property type="match status" value="3"/>
</dbReference>
<feature type="compositionally biased region" description="Basic and acidic residues" evidence="1">
    <location>
        <begin position="570"/>
        <end position="579"/>
    </location>
</feature>
<dbReference type="PANTHER" id="PTHR44757">
    <property type="entry name" value="DIGUANYLATE CYCLASE DGCP"/>
    <property type="match status" value="1"/>
</dbReference>
<reference evidence="5" key="1">
    <citation type="submission" date="2012-03" db="EMBL/GenBank/DDBJ databases">
        <title>Complete sequence of chromosome of Deinococcus peraridilitoris DSM 19664.</title>
        <authorList>
            <person name="Lucas S."/>
            <person name="Copeland A."/>
            <person name="Lapidus A."/>
            <person name="Glavina del Rio T."/>
            <person name="Dalin E."/>
            <person name="Tice H."/>
            <person name="Bruce D."/>
            <person name="Goodwin L."/>
            <person name="Pitluck S."/>
            <person name="Peters L."/>
            <person name="Mikhailova N."/>
            <person name="Lu M."/>
            <person name="Kyrpides N."/>
            <person name="Mavromatis K."/>
            <person name="Ivanova N."/>
            <person name="Brettin T."/>
            <person name="Detter J.C."/>
            <person name="Han C."/>
            <person name="Larimer F."/>
            <person name="Land M."/>
            <person name="Hauser L."/>
            <person name="Markowitz V."/>
            <person name="Cheng J.-F."/>
            <person name="Hugenholtz P."/>
            <person name="Woyke T."/>
            <person name="Wu D."/>
            <person name="Pukall R."/>
            <person name="Steenblock K."/>
            <person name="Brambilla E."/>
            <person name="Klenk H.-P."/>
            <person name="Eisen J.A."/>
        </authorList>
    </citation>
    <scope>NUCLEOTIDE SEQUENCE [LARGE SCALE GENOMIC DNA]</scope>
    <source>
        <strain evidence="5">DSM 19664 / LMG 22246 / CIP 109416 / KR-200</strain>
    </source>
</reference>
<dbReference type="OrthoDB" id="64214at2"/>
<feature type="domain" description="PAS" evidence="2">
    <location>
        <begin position="149"/>
        <end position="201"/>
    </location>
</feature>
<feature type="region of interest" description="Disordered" evidence="1">
    <location>
        <begin position="570"/>
        <end position="593"/>
    </location>
</feature>
<organism evidence="4 5">
    <name type="scientific">Deinococcus peraridilitoris (strain DSM 19664 / LMG 22246 / CIP 109416 / KR-200)</name>
    <dbReference type="NCBI Taxonomy" id="937777"/>
    <lineage>
        <taxon>Bacteria</taxon>
        <taxon>Thermotogati</taxon>
        <taxon>Deinococcota</taxon>
        <taxon>Deinococci</taxon>
        <taxon>Deinococcales</taxon>
        <taxon>Deinococcaceae</taxon>
        <taxon>Deinococcus</taxon>
    </lineage>
</organism>
<dbReference type="PANTHER" id="PTHR44757:SF2">
    <property type="entry name" value="BIOFILM ARCHITECTURE MAINTENANCE PROTEIN MBAA"/>
    <property type="match status" value="1"/>
</dbReference>
<protein>
    <submittedName>
        <fullName evidence="4">PAS domain S-box</fullName>
    </submittedName>
</protein>
<dbReference type="SMART" id="SM00086">
    <property type="entry name" value="PAC"/>
    <property type="match status" value="3"/>
</dbReference>
<dbReference type="InterPro" id="IPR001610">
    <property type="entry name" value="PAC"/>
</dbReference>
<evidence type="ECO:0000256" key="1">
    <source>
        <dbReference type="SAM" id="MobiDB-lite"/>
    </source>
</evidence>
<dbReference type="InterPro" id="IPR000700">
    <property type="entry name" value="PAS-assoc_C"/>
</dbReference>
<feature type="domain" description="PAC" evidence="3">
    <location>
        <begin position="90"/>
        <end position="142"/>
    </location>
</feature>
<dbReference type="Gene3D" id="3.30.450.20">
    <property type="entry name" value="PAS domain"/>
    <property type="match status" value="3"/>
</dbReference>
<dbReference type="PATRIC" id="fig|937777.3.peg.2268"/>
<dbReference type="PROSITE" id="PS50113">
    <property type="entry name" value="PAC"/>
    <property type="match status" value="2"/>
</dbReference>
<dbReference type="GO" id="GO:0006355">
    <property type="term" value="P:regulation of DNA-templated transcription"/>
    <property type="evidence" value="ECO:0007669"/>
    <property type="project" value="InterPro"/>
</dbReference>
<name>L0A2S8_DEIPD</name>
<gene>
    <name evidence="4" type="ordered locus">Deipe_2268</name>
</gene>
<dbReference type="CDD" id="cd00130">
    <property type="entry name" value="PAS"/>
    <property type="match status" value="2"/>
</dbReference>
<dbReference type="eggNOG" id="COG2202">
    <property type="taxonomic scope" value="Bacteria"/>
</dbReference>
<dbReference type="AlphaFoldDB" id="L0A2S8"/>
<dbReference type="SUPFAM" id="SSF46785">
    <property type="entry name" value="Winged helix' DNA-binding domain"/>
    <property type="match status" value="1"/>
</dbReference>
<dbReference type="eggNOG" id="COG5002">
    <property type="taxonomic scope" value="Bacteria"/>
</dbReference>
<evidence type="ECO:0000313" key="5">
    <source>
        <dbReference type="Proteomes" id="UP000010467"/>
    </source>
</evidence>
<dbReference type="Pfam" id="PF08448">
    <property type="entry name" value="PAS_4"/>
    <property type="match status" value="2"/>
</dbReference>
<dbReference type="RefSeq" id="WP_015236052.1">
    <property type="nucleotide sequence ID" value="NC_019793.1"/>
</dbReference>
<sequence length="593" mass="66016">MTEASPSDPQPPRQVPEQQISHALMQAARALVVLTDAAGHIVRFNQACVRFTGIAEAHAVGRYVWELLPPESIPSAQAFFQGVAEERLPRESELVLTRHDGQKRTIAWSNTPLLDEQQHWQFVLSVGVDVTVERILTSDLQENTSQLEQLRDHHALIELSQDAITALEPDGTVRHWNPAAARLYGWTSEEARGLNLYDLLHTVFPVSRQDMLHTVRRHGHWEGELLHTTRAGAKVTTLSRLVLHVDNAGKPTSLLEVGSDVTSLKQAEQERERLLEQLSMERRHFEAVLQQLPVGIMLVDLSSRRISFTNARFEQLIGQEVQPGAPITPVLQRLLHGNDRPLKASSPLVQALQGAPGAANQDLFVQHPDGRRLHVWASAAPIHNRLDVPVAAVFTLDHADDRWQQALSSNAQDGLPAEDSVTPQVFVRKLGRSLAALGSSPLEGRLVALLLLSTAPMSMSQAAQALSVTKGALSKVVHEMQQRGDLLVTRHFSTREHSLALAHQMYLRDLMERRDLSAGVASLAYAFLRDNPDLDPEVAVRVRDLADIRAQHALNIAKLLQVRQDAQRREREQHLRDNWDAVPPKSGDHTKST</sequence>
<feature type="domain" description="PAS" evidence="2">
    <location>
        <begin position="17"/>
        <end position="87"/>
    </location>
</feature>
<dbReference type="STRING" id="937777.Deipe_2268"/>
<evidence type="ECO:0000313" key="4">
    <source>
        <dbReference type="EMBL" id="AFZ67749.1"/>
    </source>
</evidence>
<evidence type="ECO:0000259" key="2">
    <source>
        <dbReference type="PROSITE" id="PS50112"/>
    </source>
</evidence>
<feature type="domain" description="PAC" evidence="3">
    <location>
        <begin position="219"/>
        <end position="273"/>
    </location>
</feature>
<keyword evidence="5" id="KW-1185">Reference proteome</keyword>
<dbReference type="InterPro" id="IPR013767">
    <property type="entry name" value="PAS_fold"/>
</dbReference>
<proteinExistence type="predicted"/>
<dbReference type="KEGG" id="dpd:Deipe_2268"/>
<dbReference type="InterPro" id="IPR013656">
    <property type="entry name" value="PAS_4"/>
</dbReference>
<dbReference type="Pfam" id="PF00989">
    <property type="entry name" value="PAS"/>
    <property type="match status" value="1"/>
</dbReference>
<dbReference type="NCBIfam" id="TIGR00229">
    <property type="entry name" value="sensory_box"/>
    <property type="match status" value="2"/>
</dbReference>
<dbReference type="InterPro" id="IPR052155">
    <property type="entry name" value="Biofilm_reg_signaling"/>
</dbReference>
<dbReference type="SMART" id="SM00091">
    <property type="entry name" value="PAS"/>
    <property type="match status" value="3"/>
</dbReference>
<accession>L0A2S8</accession>
<dbReference type="Gene3D" id="1.10.10.10">
    <property type="entry name" value="Winged helix-like DNA-binding domain superfamily/Winged helix DNA-binding domain"/>
    <property type="match status" value="1"/>
</dbReference>
<dbReference type="PROSITE" id="PS50112">
    <property type="entry name" value="PAS"/>
    <property type="match status" value="3"/>
</dbReference>
<dbReference type="HOGENOM" id="CLU_459858_0_0_0"/>
<feature type="domain" description="PAS" evidence="2">
    <location>
        <begin position="281"/>
        <end position="318"/>
    </location>
</feature>
<dbReference type="InterPro" id="IPR035965">
    <property type="entry name" value="PAS-like_dom_sf"/>
</dbReference>
<dbReference type="EMBL" id="CP003382">
    <property type="protein sequence ID" value="AFZ67749.1"/>
    <property type="molecule type" value="Genomic_DNA"/>
</dbReference>
<dbReference type="InterPro" id="IPR036390">
    <property type="entry name" value="WH_DNA-bd_sf"/>
</dbReference>